<dbReference type="PANTHER" id="PTHR37938:SF1">
    <property type="entry name" value="BLL0215 PROTEIN"/>
    <property type="match status" value="1"/>
</dbReference>
<proteinExistence type="predicted"/>
<accession>A0A1M6JDZ7</accession>
<dbReference type="Proteomes" id="UP000184529">
    <property type="component" value="Unassembled WGS sequence"/>
</dbReference>
<dbReference type="AlphaFoldDB" id="A0A1M6JDZ7"/>
<dbReference type="PANTHER" id="PTHR37938">
    <property type="entry name" value="BLL0215 PROTEIN"/>
    <property type="match status" value="1"/>
</dbReference>
<reference evidence="3" key="1">
    <citation type="submission" date="2016-11" db="EMBL/GenBank/DDBJ databases">
        <authorList>
            <person name="Varghese N."/>
            <person name="Submissions S."/>
        </authorList>
    </citation>
    <scope>NUCLEOTIDE SEQUENCE [LARGE SCALE GENOMIC DNA]</scope>
    <source>
        <strain evidence="3">DSM 16057</strain>
    </source>
</reference>
<evidence type="ECO:0000259" key="1">
    <source>
        <dbReference type="Pfam" id="PF03703"/>
    </source>
</evidence>
<evidence type="ECO:0000313" key="2">
    <source>
        <dbReference type="EMBL" id="SHJ44895.1"/>
    </source>
</evidence>
<name>A0A1M6JDZ7_9FIRM</name>
<sequence length="115" mass="12978">MARWAGLPVLFERYRLAGDTLYVKRGLVTTREDRLLLYRVLDVQVRRSLLERLLGLGTVVVYGADATDPVLELKGVRRPHEVADLIQSRAEEARARAGIRGREVYGAFAGEAEHF</sequence>
<feature type="domain" description="YdbS-like PH" evidence="1">
    <location>
        <begin position="13"/>
        <end position="86"/>
    </location>
</feature>
<dbReference type="Pfam" id="PF03703">
    <property type="entry name" value="bPH_2"/>
    <property type="match status" value="1"/>
</dbReference>
<dbReference type="InterPro" id="IPR005182">
    <property type="entry name" value="YdbS-like_PH"/>
</dbReference>
<keyword evidence="3" id="KW-1185">Reference proteome</keyword>
<protein>
    <submittedName>
        <fullName evidence="2">PH domain-containing protein</fullName>
    </submittedName>
</protein>
<dbReference type="EMBL" id="FQZM01000035">
    <property type="protein sequence ID" value="SHJ44895.1"/>
    <property type="molecule type" value="Genomic_DNA"/>
</dbReference>
<evidence type="ECO:0000313" key="3">
    <source>
        <dbReference type="Proteomes" id="UP000184529"/>
    </source>
</evidence>
<organism evidence="2 3">
    <name type="scientific">Desulfofundulus thermosubterraneus DSM 16057</name>
    <dbReference type="NCBI Taxonomy" id="1121432"/>
    <lineage>
        <taxon>Bacteria</taxon>
        <taxon>Bacillati</taxon>
        <taxon>Bacillota</taxon>
        <taxon>Clostridia</taxon>
        <taxon>Eubacteriales</taxon>
        <taxon>Peptococcaceae</taxon>
        <taxon>Desulfofundulus</taxon>
    </lineage>
</organism>
<dbReference type="STRING" id="1121432.SAMN02745219_02581"/>
<gene>
    <name evidence="2" type="ORF">SAMN02745219_02581</name>
</gene>